<gene>
    <name evidence="2" type="ORF">HNP76_000694</name>
</gene>
<evidence type="ECO:0000313" key="2">
    <source>
        <dbReference type="EMBL" id="MBB5225350.1"/>
    </source>
</evidence>
<protein>
    <recommendedName>
        <fullName evidence="4">Major outer membrane protein</fullName>
    </recommendedName>
</protein>
<dbReference type="EMBL" id="JACHFQ010000002">
    <property type="protein sequence ID" value="MBB5225350.1"/>
    <property type="molecule type" value="Genomic_DNA"/>
</dbReference>
<keyword evidence="3" id="KW-1185">Reference proteome</keyword>
<reference evidence="2 3" key="1">
    <citation type="submission" date="2020-08" db="EMBL/GenBank/DDBJ databases">
        <title>Genomic Encyclopedia of Type Strains, Phase IV (KMG-IV): sequencing the most valuable type-strain genomes for metagenomic binning, comparative biology and taxonomic classification.</title>
        <authorList>
            <person name="Goeker M."/>
        </authorList>
    </citation>
    <scope>NUCLEOTIDE SEQUENCE [LARGE SCALE GENOMIC DNA]</scope>
    <source>
        <strain evidence="2 3">DSM 103462</strain>
    </source>
</reference>
<evidence type="ECO:0000256" key="1">
    <source>
        <dbReference type="SAM" id="SignalP"/>
    </source>
</evidence>
<dbReference type="RefSeq" id="WP_184657549.1">
    <property type="nucleotide sequence ID" value="NZ_CP031518.1"/>
</dbReference>
<comment type="caution">
    <text evidence="2">The sequence shown here is derived from an EMBL/GenBank/DDBJ whole genome shotgun (WGS) entry which is preliminary data.</text>
</comment>
<feature type="chain" id="PRO_5031194488" description="Major outer membrane protein" evidence="1">
    <location>
        <begin position="24"/>
        <end position="404"/>
    </location>
</feature>
<feature type="signal peptide" evidence="1">
    <location>
        <begin position="1"/>
        <end position="23"/>
    </location>
</feature>
<proteinExistence type="predicted"/>
<dbReference type="AlphaFoldDB" id="A0A7W8LLG7"/>
<evidence type="ECO:0008006" key="4">
    <source>
        <dbReference type="Google" id="ProtNLM"/>
    </source>
</evidence>
<organism evidence="2 3">
    <name type="scientific">Treponema ruminis</name>
    <dbReference type="NCBI Taxonomy" id="744515"/>
    <lineage>
        <taxon>Bacteria</taxon>
        <taxon>Pseudomonadati</taxon>
        <taxon>Spirochaetota</taxon>
        <taxon>Spirochaetia</taxon>
        <taxon>Spirochaetales</taxon>
        <taxon>Treponemataceae</taxon>
        <taxon>Treponema</taxon>
    </lineage>
</organism>
<name>A0A7W8LLG7_9SPIR</name>
<sequence>MKKIIKPIAGASVLALALTSATAELKIKNQARIRTSALTYSKPVEGDESTTLWNLKNSSAADYLDFYASNEYAGVTVESVIDAGNKAKSGAITFDTYYGWINYGDLKFSFGDYDNRFTNRYNVTATEAGLLDSDIAKYGVSNKLSYGLKTDSTGKSSISKSGKTWLYDFGNTAQIAGGENLALLADYTLPEVAGGKLVLTAGLLESEYDKTEKRNQQAGYVFEAAWKGESTSLDVIFKNPENNAYGGAAYLSIKPADGINAVLGFTGGAQKDVIDLAYAVDGRFQYAADAIKATFVAKFSSIKPKGADKAETGLEFGTEVSYTVSDTILVALDARLDYTDLDNNDKSNLGENTVTISPRAKFSAGPAAAITTAVEFTQALNTSDDYKAATKTDVKIPVIFRVKL</sequence>
<accession>A0A7W8LLG7</accession>
<keyword evidence="1" id="KW-0732">Signal</keyword>
<evidence type="ECO:0000313" key="3">
    <source>
        <dbReference type="Proteomes" id="UP000518887"/>
    </source>
</evidence>
<dbReference type="Proteomes" id="UP000518887">
    <property type="component" value="Unassembled WGS sequence"/>
</dbReference>